<dbReference type="Proteomes" id="UP000246018">
    <property type="component" value="Unassembled WGS sequence"/>
</dbReference>
<name>A0A2T8F544_9ACTN</name>
<proteinExistence type="predicted"/>
<evidence type="ECO:0000256" key="1">
    <source>
        <dbReference type="ARBA" id="ARBA00022679"/>
    </source>
</evidence>
<accession>A0A2T8F544</accession>
<keyword evidence="2" id="KW-0548">Nucleotidyltransferase</keyword>
<sequence>MSARYRVILPVQELHQAMPRSGLWPEERARLSHAFAADTLDAIRQCRSVYDIVVVSPDPGLAALAVDNGARFIPTEPGTGLNAAVDHAHAQTRDDSPQMVAAIVSDLPALQPDELEEVLAAAGRRHESVYATDLGDAGVTFQAERVATFEACLAPDPARRQRPRGSAVTAAPGLRCDVDTCDGLRIASYVGLGNATRRALHDLGDRILRRAETR</sequence>
<keyword evidence="1" id="KW-0808">Transferase</keyword>
<dbReference type="GO" id="GO:0005525">
    <property type="term" value="F:GTP binding"/>
    <property type="evidence" value="ECO:0007669"/>
    <property type="project" value="UniProtKB-KW"/>
</dbReference>
<evidence type="ECO:0000313" key="6">
    <source>
        <dbReference type="Proteomes" id="UP000246018"/>
    </source>
</evidence>
<dbReference type="Gene3D" id="3.90.550.10">
    <property type="entry name" value="Spore Coat Polysaccharide Biosynthesis Protein SpsA, Chain A"/>
    <property type="match status" value="1"/>
</dbReference>
<dbReference type="InterPro" id="IPR002835">
    <property type="entry name" value="CofC"/>
</dbReference>
<comment type="caution">
    <text evidence="5">The sequence shown here is derived from an EMBL/GenBank/DDBJ whole genome shotgun (WGS) entry which is preliminary data.</text>
</comment>
<dbReference type="RefSeq" id="WP_116574455.1">
    <property type="nucleotide sequence ID" value="NZ_QDGZ01000013.1"/>
</dbReference>
<dbReference type="PANTHER" id="PTHR40392">
    <property type="entry name" value="2-PHOSPHO-L-LACTATE GUANYLYLTRANSFERASE"/>
    <property type="match status" value="1"/>
</dbReference>
<organism evidence="5 6">
    <name type="scientific">Nocardioides gansuensis</name>
    <dbReference type="NCBI Taxonomy" id="2138300"/>
    <lineage>
        <taxon>Bacteria</taxon>
        <taxon>Bacillati</taxon>
        <taxon>Actinomycetota</taxon>
        <taxon>Actinomycetes</taxon>
        <taxon>Propionibacteriales</taxon>
        <taxon>Nocardioidaceae</taxon>
        <taxon>Nocardioides</taxon>
    </lineage>
</organism>
<dbReference type="OrthoDB" id="9151145at2"/>
<dbReference type="PANTHER" id="PTHR40392:SF1">
    <property type="entry name" value="2-PHOSPHO-L-LACTATE GUANYLYLTRANSFERASE"/>
    <property type="match status" value="1"/>
</dbReference>
<keyword evidence="6" id="KW-1185">Reference proteome</keyword>
<evidence type="ECO:0008006" key="7">
    <source>
        <dbReference type="Google" id="ProtNLM"/>
    </source>
</evidence>
<dbReference type="InterPro" id="IPR029044">
    <property type="entry name" value="Nucleotide-diphossugar_trans"/>
</dbReference>
<reference evidence="5 6" key="1">
    <citation type="submission" date="2018-04" db="EMBL/GenBank/DDBJ databases">
        <title>Genome of Nocardioides gansuensis WSJ-1.</title>
        <authorList>
            <person name="Wu S."/>
            <person name="Wang G."/>
        </authorList>
    </citation>
    <scope>NUCLEOTIDE SEQUENCE [LARGE SCALE GENOMIC DNA]</scope>
    <source>
        <strain evidence="5 6">WSJ-1</strain>
    </source>
</reference>
<keyword evidence="3" id="KW-0547">Nucleotide-binding</keyword>
<dbReference type="SUPFAM" id="SSF53448">
    <property type="entry name" value="Nucleotide-diphospho-sugar transferases"/>
    <property type="match status" value="1"/>
</dbReference>
<dbReference type="Pfam" id="PF01983">
    <property type="entry name" value="CofC"/>
    <property type="match status" value="1"/>
</dbReference>
<evidence type="ECO:0000256" key="4">
    <source>
        <dbReference type="ARBA" id="ARBA00023134"/>
    </source>
</evidence>
<dbReference type="GO" id="GO:0043814">
    <property type="term" value="F:phospholactate guanylyltransferase activity"/>
    <property type="evidence" value="ECO:0007669"/>
    <property type="project" value="InterPro"/>
</dbReference>
<dbReference type="EMBL" id="QDGZ01000013">
    <property type="protein sequence ID" value="PVG80822.1"/>
    <property type="molecule type" value="Genomic_DNA"/>
</dbReference>
<evidence type="ECO:0000256" key="2">
    <source>
        <dbReference type="ARBA" id="ARBA00022695"/>
    </source>
</evidence>
<gene>
    <name evidence="5" type="ORF">DDE18_21470</name>
</gene>
<evidence type="ECO:0000256" key="3">
    <source>
        <dbReference type="ARBA" id="ARBA00022741"/>
    </source>
</evidence>
<keyword evidence="4" id="KW-0342">GTP-binding</keyword>
<protein>
    <recommendedName>
        <fullName evidence="7">2-phospho-L-lactate guanylyltransferase</fullName>
    </recommendedName>
</protein>
<dbReference type="AlphaFoldDB" id="A0A2T8F544"/>
<evidence type="ECO:0000313" key="5">
    <source>
        <dbReference type="EMBL" id="PVG80822.1"/>
    </source>
</evidence>